<feature type="region of interest" description="Disordered" evidence="1">
    <location>
        <begin position="171"/>
        <end position="208"/>
    </location>
</feature>
<dbReference type="EMBL" id="QZCE01000002">
    <property type="protein sequence ID" value="NEZ65679.1"/>
    <property type="molecule type" value="Genomic_DNA"/>
</dbReference>
<protein>
    <recommendedName>
        <fullName evidence="2">J domain-containing protein</fullName>
    </recommendedName>
</protein>
<gene>
    <name evidence="3" type="ORF">D0962_23465</name>
</gene>
<reference evidence="3 4" key="1">
    <citation type="journal article" date="2020" name="Microb. Ecol.">
        <title>Ecogenomics of the Marine Benthic Filamentous Cyanobacterium Adonisia.</title>
        <authorList>
            <person name="Walter J.M."/>
            <person name="Coutinho F.H."/>
            <person name="Leomil L."/>
            <person name="Hargreaves P.I."/>
            <person name="Campeao M.E."/>
            <person name="Vieira V.V."/>
            <person name="Silva B.S."/>
            <person name="Fistarol G.O."/>
            <person name="Salomon P.S."/>
            <person name="Sawabe T."/>
            <person name="Mino S."/>
            <person name="Hosokawa M."/>
            <person name="Miyashita H."/>
            <person name="Maruyama F."/>
            <person name="van Verk M.C."/>
            <person name="Dutilh B.E."/>
            <person name="Thompson C.C."/>
            <person name="Thompson F.L."/>
        </authorList>
    </citation>
    <scope>NUCLEOTIDE SEQUENCE [LARGE SCALE GENOMIC DNA]</scope>
    <source>
        <strain evidence="3 4">CCMR0082</strain>
    </source>
</reference>
<evidence type="ECO:0000259" key="2">
    <source>
        <dbReference type="PROSITE" id="PS50076"/>
    </source>
</evidence>
<dbReference type="SUPFAM" id="SSF46565">
    <property type="entry name" value="Chaperone J-domain"/>
    <property type="match status" value="1"/>
</dbReference>
<dbReference type="CDD" id="cd06257">
    <property type="entry name" value="DnaJ"/>
    <property type="match status" value="1"/>
</dbReference>
<proteinExistence type="predicted"/>
<dbReference type="Proteomes" id="UP000473574">
    <property type="component" value="Unassembled WGS sequence"/>
</dbReference>
<dbReference type="InterPro" id="IPR036869">
    <property type="entry name" value="J_dom_sf"/>
</dbReference>
<dbReference type="Gene3D" id="1.10.287.110">
    <property type="entry name" value="DnaJ domain"/>
    <property type="match status" value="1"/>
</dbReference>
<evidence type="ECO:0000256" key="1">
    <source>
        <dbReference type="SAM" id="MobiDB-lite"/>
    </source>
</evidence>
<dbReference type="AlphaFoldDB" id="A0A6M0SB00"/>
<name>A0A6M0SB00_9CYAN</name>
<dbReference type="PROSITE" id="PS50076">
    <property type="entry name" value="DNAJ_2"/>
    <property type="match status" value="1"/>
</dbReference>
<feature type="domain" description="J" evidence="2">
    <location>
        <begin position="1"/>
        <end position="75"/>
    </location>
</feature>
<dbReference type="InterPro" id="IPR001623">
    <property type="entry name" value="DnaJ_domain"/>
</dbReference>
<evidence type="ECO:0000313" key="3">
    <source>
        <dbReference type="EMBL" id="NEZ65679.1"/>
    </source>
</evidence>
<sequence length="208" mass="24553">MKYDVNYFLGQLTGTPDKIRATYRKLTRDYHPDLHPELGDEPMKALNNAYELAMKGKSGFETKRQGKKGAYTETYTYDEGLEQFFMQLIDWLYRTDWINIEDVELIGSWIWIWNLPKGTPFVKPKAEEGEPEPEDTRPSWTAADGREIHFMYSRKKGWYMDMRRFIDPKYDKKRRGSRVSKDQMRETYGSQTFQGKGKSTVREKALTA</sequence>
<dbReference type="RefSeq" id="WP_163666967.1">
    <property type="nucleotide sequence ID" value="NZ_QZCE01000002.1"/>
</dbReference>
<accession>A0A6M0SB00</accession>
<comment type="caution">
    <text evidence="3">The sequence shown here is derived from an EMBL/GenBank/DDBJ whole genome shotgun (WGS) entry which is preliminary data.</text>
</comment>
<organism evidence="3 4">
    <name type="scientific">Adonisia turfae CCMR0082</name>
    <dbReference type="NCBI Taxonomy" id="2304604"/>
    <lineage>
        <taxon>Bacteria</taxon>
        <taxon>Bacillati</taxon>
        <taxon>Cyanobacteriota</taxon>
        <taxon>Adonisia</taxon>
        <taxon>Adonisia turfae</taxon>
    </lineage>
</organism>
<evidence type="ECO:0000313" key="4">
    <source>
        <dbReference type="Proteomes" id="UP000473574"/>
    </source>
</evidence>